<evidence type="ECO:0000313" key="5">
    <source>
        <dbReference type="EMBL" id="ABC27423.1"/>
    </source>
</evidence>
<dbReference type="InterPro" id="IPR033140">
    <property type="entry name" value="Lipase_GDXG_put_SER_AS"/>
</dbReference>
<proteinExistence type="inferred from homology"/>
<name>Q2SPK1_HAHCH</name>
<dbReference type="EMBL" id="CP000155">
    <property type="protein sequence ID" value="ABC27423.1"/>
    <property type="molecule type" value="Genomic_DNA"/>
</dbReference>
<organism evidence="5 6">
    <name type="scientific">Hahella chejuensis (strain KCTC 2396)</name>
    <dbReference type="NCBI Taxonomy" id="349521"/>
    <lineage>
        <taxon>Bacteria</taxon>
        <taxon>Pseudomonadati</taxon>
        <taxon>Pseudomonadota</taxon>
        <taxon>Gammaproteobacteria</taxon>
        <taxon>Oceanospirillales</taxon>
        <taxon>Hahellaceae</taxon>
        <taxon>Hahella</taxon>
    </lineage>
</organism>
<keyword evidence="2" id="KW-0378">Hydrolase</keyword>
<dbReference type="RefSeq" id="WP_011394500.1">
    <property type="nucleotide sequence ID" value="NC_007645.1"/>
</dbReference>
<dbReference type="PANTHER" id="PTHR48081:SF30">
    <property type="entry name" value="ACETYL-HYDROLASE LIPR-RELATED"/>
    <property type="match status" value="1"/>
</dbReference>
<dbReference type="AlphaFoldDB" id="Q2SPK1"/>
<feature type="domain" description="Alpha/beta hydrolase fold-3" evidence="4">
    <location>
        <begin position="84"/>
        <end position="287"/>
    </location>
</feature>
<evidence type="ECO:0000256" key="1">
    <source>
        <dbReference type="ARBA" id="ARBA00010515"/>
    </source>
</evidence>
<accession>Q2SPK1</accession>
<evidence type="ECO:0000256" key="3">
    <source>
        <dbReference type="PROSITE-ProRule" id="PRU10038"/>
    </source>
</evidence>
<dbReference type="KEGG" id="hch:HCH_00518"/>
<dbReference type="InterPro" id="IPR013094">
    <property type="entry name" value="AB_hydrolase_3"/>
</dbReference>
<dbReference type="Gene3D" id="3.40.50.1820">
    <property type="entry name" value="alpha/beta hydrolase"/>
    <property type="match status" value="1"/>
</dbReference>
<dbReference type="InterPro" id="IPR029058">
    <property type="entry name" value="AB_hydrolase_fold"/>
</dbReference>
<evidence type="ECO:0000256" key="2">
    <source>
        <dbReference type="ARBA" id="ARBA00022801"/>
    </source>
</evidence>
<evidence type="ECO:0000313" key="6">
    <source>
        <dbReference type="Proteomes" id="UP000000238"/>
    </source>
</evidence>
<dbReference type="SUPFAM" id="SSF53474">
    <property type="entry name" value="alpha/beta-Hydrolases"/>
    <property type="match status" value="1"/>
</dbReference>
<dbReference type="STRING" id="349521.HCH_00518"/>
<dbReference type="eggNOG" id="COG0657">
    <property type="taxonomic scope" value="Bacteria"/>
</dbReference>
<comment type="similarity">
    <text evidence="1">Belongs to the 'GDXG' lipolytic enzyme family.</text>
</comment>
<keyword evidence="6" id="KW-1185">Reference proteome</keyword>
<dbReference type="PANTHER" id="PTHR48081">
    <property type="entry name" value="AB HYDROLASE SUPERFAMILY PROTEIN C4A8.06C"/>
    <property type="match status" value="1"/>
</dbReference>
<reference evidence="5 6" key="1">
    <citation type="journal article" date="2005" name="Nucleic Acids Res.">
        <title>Genomic blueprint of Hahella chejuensis, a marine microbe producing an algicidal agent.</title>
        <authorList>
            <person name="Jeong H."/>
            <person name="Yim J.H."/>
            <person name="Lee C."/>
            <person name="Choi S.-H."/>
            <person name="Park Y.K."/>
            <person name="Yoon S.H."/>
            <person name="Hur C.-G."/>
            <person name="Kang H.-Y."/>
            <person name="Kim D."/>
            <person name="Lee H.H."/>
            <person name="Park K.H."/>
            <person name="Park S.-H."/>
            <person name="Park H.-S."/>
            <person name="Lee H.K."/>
            <person name="Oh T.K."/>
            <person name="Kim J.F."/>
        </authorList>
    </citation>
    <scope>NUCLEOTIDE SEQUENCE [LARGE SCALE GENOMIC DNA]</scope>
    <source>
        <strain evidence="5 6">KCTC 2396</strain>
    </source>
</reference>
<dbReference type="GO" id="GO:0004806">
    <property type="term" value="F:triacylglycerol lipase activity"/>
    <property type="evidence" value="ECO:0007669"/>
    <property type="project" value="TreeGrafter"/>
</dbReference>
<protein>
    <submittedName>
        <fullName evidence="5">Esterase/lipase</fullName>
    </submittedName>
</protein>
<dbReference type="HOGENOM" id="CLU_012494_13_1_6"/>
<dbReference type="InterPro" id="IPR050300">
    <property type="entry name" value="GDXG_lipolytic_enzyme"/>
</dbReference>
<dbReference type="PROSITE" id="PS01174">
    <property type="entry name" value="LIPASE_GDXG_SER"/>
    <property type="match status" value="1"/>
</dbReference>
<dbReference type="OrthoDB" id="5729797at2"/>
<dbReference type="Pfam" id="PF07859">
    <property type="entry name" value="Abhydrolase_3"/>
    <property type="match status" value="1"/>
</dbReference>
<gene>
    <name evidence="5" type="ordered locus">HCH_00518</name>
</gene>
<feature type="active site" evidence="3">
    <location>
        <position position="156"/>
    </location>
</feature>
<dbReference type="Proteomes" id="UP000000238">
    <property type="component" value="Chromosome"/>
</dbReference>
<sequence length="311" mass="32996">MSRERNELFINHPVSMADLAVVDAIRQQSAPFKGMLNGPQARDSYNQMIEETPAAAGVEYQTDTVGGVPGVWVRVKNALSGAVILYFHGGGYVVGSANAYCHFAGQFAARVGVDVFIADYGLAPEHPFPTALNQAKSVYAGLLEAGYRQIAVAGDSAGGGLALSLAEQIGANESGALGLAPVCCVTMSPWTNLALTGASHTERAEEEFYLTRDAVAAFAEYYLAGHDAYDPKVSPLYGQHSGLPPLQIHVGTAEILLSDSLEYATRVQAAGAAVSAHVWEAMPHVFPNGFAQIDAAERAMQMMSEFLVSHF</sequence>
<evidence type="ECO:0000259" key="4">
    <source>
        <dbReference type="Pfam" id="PF07859"/>
    </source>
</evidence>
<dbReference type="ESTHER" id="hahch-q2spk1">
    <property type="family name" value="Hormone-sensitive_lipase_like"/>
</dbReference>